<keyword evidence="2" id="KW-1185">Reference proteome</keyword>
<comment type="caution">
    <text evidence="1">The sequence shown here is derived from an EMBL/GenBank/DDBJ whole genome shotgun (WGS) entry which is preliminary data.</text>
</comment>
<evidence type="ECO:0000313" key="2">
    <source>
        <dbReference type="Proteomes" id="UP000282454"/>
    </source>
</evidence>
<proteinExistence type="predicted"/>
<reference evidence="1 2" key="1">
    <citation type="submission" date="2018-10" db="EMBL/GenBank/DDBJ databases">
        <title>Genomic Encyclopedia of Archaeal and Bacterial Type Strains, Phase II (KMG-II): from individual species to whole genera.</title>
        <authorList>
            <person name="Goeker M."/>
        </authorList>
    </citation>
    <scope>NUCLEOTIDE SEQUENCE [LARGE SCALE GENOMIC DNA]</scope>
    <source>
        <strain evidence="1 2">DSM 45657</strain>
    </source>
</reference>
<gene>
    <name evidence="1" type="ORF">CLV68_5299</name>
</gene>
<dbReference type="EMBL" id="RCDD01000005">
    <property type="protein sequence ID" value="RLK54908.1"/>
    <property type="molecule type" value="Genomic_DNA"/>
</dbReference>
<protein>
    <submittedName>
        <fullName evidence="1">Uncharacterized protein</fullName>
    </submittedName>
</protein>
<sequence>MRKKFAVMVFVVFTLIVVNAQPALAWWDYH</sequence>
<evidence type="ECO:0000313" key="1">
    <source>
        <dbReference type="EMBL" id="RLK54908.1"/>
    </source>
</evidence>
<dbReference type="Proteomes" id="UP000282454">
    <property type="component" value="Unassembled WGS sequence"/>
</dbReference>
<dbReference type="AlphaFoldDB" id="A0A421AYM1"/>
<name>A0A421AYM1_9PSEU</name>
<accession>A0A421AYM1</accession>
<organism evidence="1 2">
    <name type="scientific">Actinokineospora cianjurensis</name>
    <dbReference type="NCBI Taxonomy" id="585224"/>
    <lineage>
        <taxon>Bacteria</taxon>
        <taxon>Bacillati</taxon>
        <taxon>Actinomycetota</taxon>
        <taxon>Actinomycetes</taxon>
        <taxon>Pseudonocardiales</taxon>
        <taxon>Pseudonocardiaceae</taxon>
        <taxon>Actinokineospora</taxon>
    </lineage>
</organism>